<protein>
    <submittedName>
        <fullName evidence="1">Uncharacterized protein</fullName>
    </submittedName>
</protein>
<proteinExistence type="predicted"/>
<dbReference type="RefSeq" id="WP_184500665.1">
    <property type="nucleotide sequence ID" value="NZ_JACIHI010000010.1"/>
</dbReference>
<dbReference type="EMBL" id="JACIHI010000010">
    <property type="protein sequence ID" value="MBB4441150.1"/>
    <property type="molecule type" value="Genomic_DNA"/>
</dbReference>
<comment type="caution">
    <text evidence="1">The sequence shown here is derived from an EMBL/GenBank/DDBJ whole genome shotgun (WGS) entry which is preliminary data.</text>
</comment>
<gene>
    <name evidence="1" type="ORF">GGE15_004429</name>
</gene>
<name>A0A7W6UN25_9HYPH</name>
<dbReference type="Proteomes" id="UP000533724">
    <property type="component" value="Unassembled WGS sequence"/>
</dbReference>
<evidence type="ECO:0000313" key="2">
    <source>
        <dbReference type="Proteomes" id="UP000533724"/>
    </source>
</evidence>
<sequence length="172" mass="20168">MADLRHTLTPVDKVPRTSASWSQDETSAISVKVQKVSESIPTVLLDQRIREGIIDYFEWVGNYQLQRKYQADVPHVDVPIEAINQWENWVRVEGFDTYLEPVFSRQEQIAIREFHRIWDAVADEMPEGYSRLEDLIGTALWERLRKAAEQAHDIFILRGHFDRNVIQFADQD</sequence>
<dbReference type="AlphaFoldDB" id="A0A7W6UN25"/>
<reference evidence="1 2" key="1">
    <citation type="submission" date="2020-08" db="EMBL/GenBank/DDBJ databases">
        <title>Genomic Encyclopedia of Type Strains, Phase IV (KMG-V): Genome sequencing to study the core and pangenomes of soil and plant-associated prokaryotes.</title>
        <authorList>
            <person name="Whitman W."/>
        </authorList>
    </citation>
    <scope>NUCLEOTIDE SEQUENCE [LARGE SCALE GENOMIC DNA]</scope>
    <source>
        <strain evidence="1 2">SEMIA 414</strain>
    </source>
</reference>
<organism evidence="1 2">
    <name type="scientific">Rhizobium esperanzae</name>
    <dbReference type="NCBI Taxonomy" id="1967781"/>
    <lineage>
        <taxon>Bacteria</taxon>
        <taxon>Pseudomonadati</taxon>
        <taxon>Pseudomonadota</taxon>
        <taxon>Alphaproteobacteria</taxon>
        <taxon>Hyphomicrobiales</taxon>
        <taxon>Rhizobiaceae</taxon>
        <taxon>Rhizobium/Agrobacterium group</taxon>
        <taxon>Rhizobium</taxon>
    </lineage>
</organism>
<accession>A0A7W6UN25</accession>
<evidence type="ECO:0000313" key="1">
    <source>
        <dbReference type="EMBL" id="MBB4441150.1"/>
    </source>
</evidence>